<feature type="domain" description="Transposase IS110-like N-terminal" evidence="1">
    <location>
        <begin position="5"/>
        <end position="92"/>
    </location>
</feature>
<sequence>MKVFCGIDWAEDHHDVALVDADGALVAKRRIDDSAEGFAELLAMLAEAGDTATDPIPVAIETPRGLLVAGLRQTGRRVYSINPMAVARYRERHCL</sequence>
<dbReference type="PANTHER" id="PTHR33055:SF3">
    <property type="entry name" value="PUTATIVE TRANSPOSASE FOR IS117-RELATED"/>
    <property type="match status" value="1"/>
</dbReference>
<accession>A0ABQ3KD16</accession>
<dbReference type="Proteomes" id="UP000649955">
    <property type="component" value="Unassembled WGS sequence"/>
</dbReference>
<proteinExistence type="predicted"/>
<comment type="caution">
    <text evidence="2">The sequence shown here is derived from an EMBL/GenBank/DDBJ whole genome shotgun (WGS) entry which is preliminary data.</text>
</comment>
<dbReference type="InterPro" id="IPR047650">
    <property type="entry name" value="Transpos_IS110"/>
</dbReference>
<organism evidence="2 3">
    <name type="scientific">Amycolatopsis bullii</name>
    <dbReference type="NCBI Taxonomy" id="941987"/>
    <lineage>
        <taxon>Bacteria</taxon>
        <taxon>Bacillati</taxon>
        <taxon>Actinomycetota</taxon>
        <taxon>Actinomycetes</taxon>
        <taxon>Pseudonocardiales</taxon>
        <taxon>Pseudonocardiaceae</taxon>
        <taxon>Amycolatopsis</taxon>
    </lineage>
</organism>
<dbReference type="InterPro" id="IPR002525">
    <property type="entry name" value="Transp_IS110-like_N"/>
</dbReference>
<evidence type="ECO:0000313" key="2">
    <source>
        <dbReference type="EMBL" id="GHG14299.1"/>
    </source>
</evidence>
<name>A0ABQ3KD16_9PSEU</name>
<protein>
    <recommendedName>
        <fullName evidence="1">Transposase IS110-like N-terminal domain-containing protein</fullName>
    </recommendedName>
</protein>
<evidence type="ECO:0000313" key="3">
    <source>
        <dbReference type="Proteomes" id="UP000649955"/>
    </source>
</evidence>
<dbReference type="EMBL" id="BNAW01000013">
    <property type="protein sequence ID" value="GHG14299.1"/>
    <property type="molecule type" value="Genomic_DNA"/>
</dbReference>
<evidence type="ECO:0000259" key="1">
    <source>
        <dbReference type="Pfam" id="PF01548"/>
    </source>
</evidence>
<dbReference type="PANTHER" id="PTHR33055">
    <property type="entry name" value="TRANSPOSASE FOR INSERTION SEQUENCE ELEMENT IS1111A"/>
    <property type="match status" value="1"/>
</dbReference>
<dbReference type="Pfam" id="PF01548">
    <property type="entry name" value="DEDD_Tnp_IS110"/>
    <property type="match status" value="1"/>
</dbReference>
<dbReference type="Gene3D" id="3.30.420.40">
    <property type="match status" value="1"/>
</dbReference>
<reference evidence="3" key="1">
    <citation type="journal article" date="2019" name="Int. J. Syst. Evol. Microbiol.">
        <title>The Global Catalogue of Microorganisms (GCM) 10K type strain sequencing project: providing services to taxonomists for standard genome sequencing and annotation.</title>
        <authorList>
            <consortium name="The Broad Institute Genomics Platform"/>
            <consortium name="The Broad Institute Genome Sequencing Center for Infectious Disease"/>
            <person name="Wu L."/>
            <person name="Ma J."/>
        </authorList>
    </citation>
    <scope>NUCLEOTIDE SEQUENCE [LARGE SCALE GENOMIC DNA]</scope>
    <source>
        <strain evidence="3">CGMCC 4.7680</strain>
    </source>
</reference>
<keyword evidence="3" id="KW-1185">Reference proteome</keyword>
<gene>
    <name evidence="2" type="ORF">GCM10017567_35040</name>
</gene>